<dbReference type="Gramene" id="OBART07G00550.1">
    <property type="protein sequence ID" value="OBART07G00550.1"/>
    <property type="gene ID" value="OBART07G00550"/>
</dbReference>
<sequence length="229" mass="23127">MAPTSRPPAALFLLLALACAAPPLLRAADTHLHFFMHDVVSGSSPTAVQVIKGPTSANGGVSTGFGDTSVVDDALTETSSATSPEVGRAQGFYMMSSLSSPTLMVCVNLYFTAGENNGSTIAVIGHDDTMATVRELSVVGGTGKFRMATGYVVWKTASMSASTGVFELDVYVTTPNATTIDASAPVSPLDGGGSSGSTSTAKSGAGGRQVGWVSACVVGLVVALVGRGW</sequence>
<keyword evidence="3 4" id="KW-0964">Secreted</keyword>
<dbReference type="Gene3D" id="2.40.480.10">
    <property type="entry name" value="Allene oxide cyclase-like"/>
    <property type="match status" value="1"/>
</dbReference>
<dbReference type="GO" id="GO:0009699">
    <property type="term" value="P:phenylpropanoid biosynthetic process"/>
    <property type="evidence" value="ECO:0007669"/>
    <property type="project" value="UniProtKB-ARBA"/>
</dbReference>
<protein>
    <recommendedName>
        <fullName evidence="4">Dirigent protein</fullName>
    </recommendedName>
</protein>
<keyword evidence="4" id="KW-0052">Apoplast</keyword>
<evidence type="ECO:0000256" key="5">
    <source>
        <dbReference type="SAM" id="MobiDB-lite"/>
    </source>
</evidence>
<comment type="subunit">
    <text evidence="2 4">Homodimer.</text>
</comment>
<dbReference type="Pfam" id="PF03018">
    <property type="entry name" value="Dirigent"/>
    <property type="match status" value="1"/>
</dbReference>
<evidence type="ECO:0000313" key="7">
    <source>
        <dbReference type="Proteomes" id="UP000026960"/>
    </source>
</evidence>
<dbReference type="InterPro" id="IPR004265">
    <property type="entry name" value="Dirigent"/>
</dbReference>
<evidence type="ECO:0000313" key="6">
    <source>
        <dbReference type="EnsemblPlants" id="OBART07G00550.1"/>
    </source>
</evidence>
<keyword evidence="4" id="KW-0732">Signal</keyword>
<evidence type="ECO:0000256" key="3">
    <source>
        <dbReference type="ARBA" id="ARBA00022525"/>
    </source>
</evidence>
<comment type="similarity">
    <text evidence="1 4">Belongs to the plant dirigent protein family.</text>
</comment>
<reference evidence="6" key="1">
    <citation type="journal article" date="2009" name="Rice">
        <title>De Novo Next Generation Sequencing of Plant Genomes.</title>
        <authorList>
            <person name="Rounsley S."/>
            <person name="Marri P.R."/>
            <person name="Yu Y."/>
            <person name="He R."/>
            <person name="Sisneros N."/>
            <person name="Goicoechea J.L."/>
            <person name="Lee S.J."/>
            <person name="Angelova A."/>
            <person name="Kudrna D."/>
            <person name="Luo M."/>
            <person name="Affourtit J."/>
            <person name="Desany B."/>
            <person name="Knight J."/>
            <person name="Niazi F."/>
            <person name="Egholm M."/>
            <person name="Wing R.A."/>
        </authorList>
    </citation>
    <scope>NUCLEOTIDE SEQUENCE [LARGE SCALE GENOMIC DNA]</scope>
    <source>
        <strain evidence="6">cv. IRGC 105608</strain>
    </source>
</reference>
<dbReference type="InterPro" id="IPR044859">
    <property type="entry name" value="Allene_oxi_cyc_Dirigent"/>
</dbReference>
<comment type="subcellular location">
    <subcellularLocation>
        <location evidence="4">Secreted</location>
        <location evidence="4">Extracellular space</location>
        <location evidence="4">Apoplast</location>
    </subcellularLocation>
</comment>
<evidence type="ECO:0000256" key="2">
    <source>
        <dbReference type="ARBA" id="ARBA00011738"/>
    </source>
</evidence>
<dbReference type="Proteomes" id="UP000026960">
    <property type="component" value="Chromosome 7"/>
</dbReference>
<feature type="signal peptide" evidence="4">
    <location>
        <begin position="1"/>
        <end position="27"/>
    </location>
</feature>
<dbReference type="EnsemblPlants" id="OBART07G00550.1">
    <property type="protein sequence ID" value="OBART07G00550.1"/>
    <property type="gene ID" value="OBART07G00550"/>
</dbReference>
<feature type="chain" id="PRO_5008190704" description="Dirigent protein" evidence="4">
    <location>
        <begin position="28"/>
        <end position="229"/>
    </location>
</feature>
<dbReference type="HOGENOM" id="CLU_087111_1_0_1"/>
<reference evidence="6" key="2">
    <citation type="submission" date="2015-03" db="UniProtKB">
        <authorList>
            <consortium name="EnsemblPlants"/>
        </authorList>
    </citation>
    <scope>IDENTIFICATION</scope>
</reference>
<dbReference type="GO" id="GO:0048046">
    <property type="term" value="C:apoplast"/>
    <property type="evidence" value="ECO:0007669"/>
    <property type="project" value="UniProtKB-SubCell"/>
</dbReference>
<dbReference type="PaxDb" id="65489-OBART07G00550.1"/>
<dbReference type="PROSITE" id="PS51257">
    <property type="entry name" value="PROKAR_LIPOPROTEIN"/>
    <property type="match status" value="1"/>
</dbReference>
<dbReference type="PANTHER" id="PTHR21495">
    <property type="entry name" value="NUCLEOPORIN-RELATED"/>
    <property type="match status" value="1"/>
</dbReference>
<proteinExistence type="inferred from homology"/>
<name>A0A0D3GLD4_9ORYZ</name>
<comment type="function">
    <text evidence="4">Dirigent proteins impart stereoselectivity on the phenoxy radical-coupling reaction, yielding optically active lignans from two molecules of coniferyl alcohol in the biosynthesis of lignans, flavonolignans, and alkaloids and thus plays a central role in plant secondary metabolism.</text>
</comment>
<evidence type="ECO:0000256" key="1">
    <source>
        <dbReference type="ARBA" id="ARBA00010746"/>
    </source>
</evidence>
<evidence type="ECO:0000256" key="4">
    <source>
        <dbReference type="RuleBase" id="RU363099"/>
    </source>
</evidence>
<keyword evidence="7" id="KW-1185">Reference proteome</keyword>
<accession>A0A0D3GLD4</accession>
<dbReference type="AlphaFoldDB" id="A0A0D3GLD4"/>
<feature type="region of interest" description="Disordered" evidence="5">
    <location>
        <begin position="182"/>
        <end position="206"/>
    </location>
</feature>
<dbReference type="STRING" id="65489.A0A0D3GLD4"/>
<organism evidence="6">
    <name type="scientific">Oryza barthii</name>
    <dbReference type="NCBI Taxonomy" id="65489"/>
    <lineage>
        <taxon>Eukaryota</taxon>
        <taxon>Viridiplantae</taxon>
        <taxon>Streptophyta</taxon>
        <taxon>Embryophyta</taxon>
        <taxon>Tracheophyta</taxon>
        <taxon>Spermatophyta</taxon>
        <taxon>Magnoliopsida</taxon>
        <taxon>Liliopsida</taxon>
        <taxon>Poales</taxon>
        <taxon>Poaceae</taxon>
        <taxon>BOP clade</taxon>
        <taxon>Oryzoideae</taxon>
        <taxon>Oryzeae</taxon>
        <taxon>Oryzinae</taxon>
        <taxon>Oryza</taxon>
    </lineage>
</organism>
<dbReference type="eggNOG" id="ENOG502S7A5">
    <property type="taxonomic scope" value="Eukaryota"/>
</dbReference>